<gene>
    <name evidence="1" type="ORF">HPB50_024375</name>
</gene>
<reference evidence="1" key="1">
    <citation type="submission" date="2020-05" db="EMBL/GenBank/DDBJ databases">
        <title>Large-scale comparative analyses of tick genomes elucidate their genetic diversity and vector capacities.</title>
        <authorList>
            <person name="Jia N."/>
            <person name="Wang J."/>
            <person name="Shi W."/>
            <person name="Du L."/>
            <person name="Sun Y."/>
            <person name="Zhan W."/>
            <person name="Jiang J."/>
            <person name="Wang Q."/>
            <person name="Zhang B."/>
            <person name="Ji P."/>
            <person name="Sakyi L.B."/>
            <person name="Cui X."/>
            <person name="Yuan T."/>
            <person name="Jiang B."/>
            <person name="Yang W."/>
            <person name="Lam T.T.-Y."/>
            <person name="Chang Q."/>
            <person name="Ding S."/>
            <person name="Wang X."/>
            <person name="Zhu J."/>
            <person name="Ruan X."/>
            <person name="Zhao L."/>
            <person name="Wei J."/>
            <person name="Que T."/>
            <person name="Du C."/>
            <person name="Cheng J."/>
            <person name="Dai P."/>
            <person name="Han X."/>
            <person name="Huang E."/>
            <person name="Gao Y."/>
            <person name="Liu J."/>
            <person name="Shao H."/>
            <person name="Ye R."/>
            <person name="Li L."/>
            <person name="Wei W."/>
            <person name="Wang X."/>
            <person name="Wang C."/>
            <person name="Yang T."/>
            <person name="Huo Q."/>
            <person name="Li W."/>
            <person name="Guo W."/>
            <person name="Chen H."/>
            <person name="Zhou L."/>
            <person name="Ni X."/>
            <person name="Tian J."/>
            <person name="Zhou Y."/>
            <person name="Sheng Y."/>
            <person name="Liu T."/>
            <person name="Pan Y."/>
            <person name="Xia L."/>
            <person name="Li J."/>
            <person name="Zhao F."/>
            <person name="Cao W."/>
        </authorList>
    </citation>
    <scope>NUCLEOTIDE SEQUENCE</scope>
    <source>
        <strain evidence="1">Hyas-2018</strain>
    </source>
</reference>
<evidence type="ECO:0000313" key="2">
    <source>
        <dbReference type="Proteomes" id="UP000821845"/>
    </source>
</evidence>
<proteinExistence type="predicted"/>
<accession>A0ACB7TQH9</accession>
<comment type="caution">
    <text evidence="1">The sequence shown here is derived from an EMBL/GenBank/DDBJ whole genome shotgun (WGS) entry which is preliminary data.</text>
</comment>
<sequence length="90" mass="10044">MRRIAAAELGGARLPAPSVERTPPAPRAESILTDDRVQENRWAGQTQMCEARHAALWPVGGRRRRQQGSVVAMGRPFIYRPGKTARRPDE</sequence>
<keyword evidence="2" id="KW-1185">Reference proteome</keyword>
<protein>
    <submittedName>
        <fullName evidence="1">Uncharacterized protein</fullName>
    </submittedName>
</protein>
<name>A0ACB7TQH9_HYAAI</name>
<dbReference type="EMBL" id="CM023481">
    <property type="protein sequence ID" value="KAH6948434.1"/>
    <property type="molecule type" value="Genomic_DNA"/>
</dbReference>
<evidence type="ECO:0000313" key="1">
    <source>
        <dbReference type="EMBL" id="KAH6948434.1"/>
    </source>
</evidence>
<dbReference type="Proteomes" id="UP000821845">
    <property type="component" value="Chromosome 1"/>
</dbReference>
<organism evidence="1 2">
    <name type="scientific">Hyalomma asiaticum</name>
    <name type="common">Tick</name>
    <dbReference type="NCBI Taxonomy" id="266040"/>
    <lineage>
        <taxon>Eukaryota</taxon>
        <taxon>Metazoa</taxon>
        <taxon>Ecdysozoa</taxon>
        <taxon>Arthropoda</taxon>
        <taxon>Chelicerata</taxon>
        <taxon>Arachnida</taxon>
        <taxon>Acari</taxon>
        <taxon>Parasitiformes</taxon>
        <taxon>Ixodida</taxon>
        <taxon>Ixodoidea</taxon>
        <taxon>Ixodidae</taxon>
        <taxon>Hyalomminae</taxon>
        <taxon>Hyalomma</taxon>
    </lineage>
</organism>